<organism evidence="1 2">
    <name type="scientific">Diphasiastrum complanatum</name>
    <name type="common">Issler's clubmoss</name>
    <name type="synonym">Lycopodium complanatum</name>
    <dbReference type="NCBI Taxonomy" id="34168"/>
    <lineage>
        <taxon>Eukaryota</taxon>
        <taxon>Viridiplantae</taxon>
        <taxon>Streptophyta</taxon>
        <taxon>Embryophyta</taxon>
        <taxon>Tracheophyta</taxon>
        <taxon>Lycopodiopsida</taxon>
        <taxon>Lycopodiales</taxon>
        <taxon>Lycopodiaceae</taxon>
        <taxon>Lycopodioideae</taxon>
        <taxon>Diphasiastrum</taxon>
    </lineage>
</organism>
<dbReference type="EMBL" id="CM055108">
    <property type="protein sequence ID" value="KAJ7525958.1"/>
    <property type="molecule type" value="Genomic_DNA"/>
</dbReference>
<accession>A0ACC2B823</accession>
<evidence type="ECO:0000313" key="2">
    <source>
        <dbReference type="Proteomes" id="UP001162992"/>
    </source>
</evidence>
<sequence length="220" mass="24084">MALQQGGFWSPSRVRQAIMLLVIGVALYLLAPPLYWQIVQGSADTAAACVPCLCHCATNSDAADDLISVLRNISSAGCATDNPDVRQELGKGNEELLAEELKLQAAVSEESQLRADAVLLDAKKLASHYQKEAEKCNIAMETSEEAREKAEAELQVQKKLSAEWEYRARLLGWKDKEDALDDSGSTFNKRDKDQSVAVTGKNGSASSRSSRRNNKQRTAR</sequence>
<proteinExistence type="predicted"/>
<protein>
    <submittedName>
        <fullName evidence="1">Uncharacterized protein</fullName>
    </submittedName>
</protein>
<evidence type="ECO:0000313" key="1">
    <source>
        <dbReference type="EMBL" id="KAJ7525958.1"/>
    </source>
</evidence>
<keyword evidence="2" id="KW-1185">Reference proteome</keyword>
<comment type="caution">
    <text evidence="1">The sequence shown here is derived from an EMBL/GenBank/DDBJ whole genome shotgun (WGS) entry which is preliminary data.</text>
</comment>
<dbReference type="Proteomes" id="UP001162992">
    <property type="component" value="Chromosome 17"/>
</dbReference>
<reference evidence="2" key="1">
    <citation type="journal article" date="2024" name="Proc. Natl. Acad. Sci. U.S.A.">
        <title>Extraordinary preservation of gene collinearity over three hundred million years revealed in homosporous lycophytes.</title>
        <authorList>
            <person name="Li C."/>
            <person name="Wickell D."/>
            <person name="Kuo L.Y."/>
            <person name="Chen X."/>
            <person name="Nie B."/>
            <person name="Liao X."/>
            <person name="Peng D."/>
            <person name="Ji J."/>
            <person name="Jenkins J."/>
            <person name="Williams M."/>
            <person name="Shu S."/>
            <person name="Plott C."/>
            <person name="Barry K."/>
            <person name="Rajasekar S."/>
            <person name="Grimwood J."/>
            <person name="Han X."/>
            <person name="Sun S."/>
            <person name="Hou Z."/>
            <person name="He W."/>
            <person name="Dai G."/>
            <person name="Sun C."/>
            <person name="Schmutz J."/>
            <person name="Leebens-Mack J.H."/>
            <person name="Li F.W."/>
            <person name="Wang L."/>
        </authorList>
    </citation>
    <scope>NUCLEOTIDE SEQUENCE [LARGE SCALE GENOMIC DNA]</scope>
    <source>
        <strain evidence="2">cv. PW_Plant_1</strain>
    </source>
</reference>
<name>A0ACC2B823_DIPCM</name>
<gene>
    <name evidence="1" type="ORF">O6H91_17G075800</name>
</gene>